<keyword evidence="3" id="KW-1185">Reference proteome</keyword>
<feature type="transmembrane region" description="Helical" evidence="1">
    <location>
        <begin position="167"/>
        <end position="188"/>
    </location>
</feature>
<name>A0A6A9QL02_SULME</name>
<dbReference type="AlphaFoldDB" id="A0A6A9QL02"/>
<feature type="transmembrane region" description="Helical" evidence="1">
    <location>
        <begin position="98"/>
        <end position="119"/>
    </location>
</feature>
<feature type="transmembrane region" description="Helical" evidence="1">
    <location>
        <begin position="213"/>
        <end position="245"/>
    </location>
</feature>
<feature type="transmembrane region" description="Helical" evidence="1">
    <location>
        <begin position="6"/>
        <end position="25"/>
    </location>
</feature>
<sequence>MVSLFELILIASVMVLTLVGLIYLIERKMKTYTHAFLLGFAFLMMGTMFIGAIIYMYFPTTFSLGIAVAINMVPMIIVLAAFFSVADNLSRGITDRKVIYLLSVSIVVDEVLMGSTFQIAQFGKFSSPLQGIDSSLNSVWFFYPMMVEMFFLFFVKVNEMSGSKTPVFLLPIIAVAALPPTLIDVSIWKYFSSFIDLTIAGFGLLTSPKSWKFVYSAICIGVISALIGADYLFGSILALSMVYYYSSTFTFSDLKEKDKELMKKTG</sequence>
<dbReference type="Proteomes" id="UP000470772">
    <property type="component" value="Unassembled WGS sequence"/>
</dbReference>
<evidence type="ECO:0000313" key="3">
    <source>
        <dbReference type="Proteomes" id="UP000470772"/>
    </source>
</evidence>
<reference evidence="2 3" key="1">
    <citation type="submission" date="2019-10" db="EMBL/GenBank/DDBJ databases">
        <title>Sequencing and Assembly of Multiple Reported Metal-Biooxidizing Members of the Extremely Thermoacidophilic Archaeal Family Sulfolobaceae.</title>
        <authorList>
            <person name="Counts J.A."/>
            <person name="Kelly R.M."/>
        </authorList>
    </citation>
    <scope>NUCLEOTIDE SEQUENCE [LARGE SCALE GENOMIC DNA]</scope>
    <source>
        <strain evidence="2 3">DSM 6482</strain>
    </source>
</reference>
<proteinExistence type="predicted"/>
<evidence type="ECO:0000256" key="1">
    <source>
        <dbReference type="SAM" id="Phobius"/>
    </source>
</evidence>
<evidence type="ECO:0000313" key="2">
    <source>
        <dbReference type="EMBL" id="MUN27895.1"/>
    </source>
</evidence>
<keyword evidence="1" id="KW-0812">Transmembrane</keyword>
<gene>
    <name evidence="2" type="ORF">GC250_00060</name>
</gene>
<keyword evidence="1" id="KW-1133">Transmembrane helix</keyword>
<keyword evidence="1" id="KW-0472">Membrane</keyword>
<comment type="caution">
    <text evidence="2">The sequence shown here is derived from an EMBL/GenBank/DDBJ whole genome shotgun (WGS) entry which is preliminary data.</text>
</comment>
<feature type="transmembrane region" description="Helical" evidence="1">
    <location>
        <begin position="64"/>
        <end position="86"/>
    </location>
</feature>
<protein>
    <submittedName>
        <fullName evidence="2">Uncharacterized protein</fullName>
    </submittedName>
</protein>
<accession>A0A6A9QL02</accession>
<feature type="transmembrane region" description="Helical" evidence="1">
    <location>
        <begin position="139"/>
        <end position="155"/>
    </location>
</feature>
<organism evidence="2 3">
    <name type="scientific">Sulfuracidifex metallicus DSM 6482 = JCM 9184</name>
    <dbReference type="NCBI Taxonomy" id="523847"/>
    <lineage>
        <taxon>Archaea</taxon>
        <taxon>Thermoproteota</taxon>
        <taxon>Thermoprotei</taxon>
        <taxon>Sulfolobales</taxon>
        <taxon>Sulfolobaceae</taxon>
        <taxon>Sulfuracidifex</taxon>
    </lineage>
</organism>
<dbReference type="RefSeq" id="WP_156016009.1">
    <property type="nucleotide sequence ID" value="NZ_WGGD01000003.1"/>
</dbReference>
<dbReference type="EMBL" id="WGGD01000003">
    <property type="protein sequence ID" value="MUN27895.1"/>
    <property type="molecule type" value="Genomic_DNA"/>
</dbReference>
<feature type="transmembrane region" description="Helical" evidence="1">
    <location>
        <begin position="37"/>
        <end position="58"/>
    </location>
</feature>